<feature type="transmembrane region" description="Helical" evidence="1">
    <location>
        <begin position="51"/>
        <end position="78"/>
    </location>
</feature>
<dbReference type="AlphaFoldDB" id="A0A840HSF2"/>
<keyword evidence="1" id="KW-0472">Membrane</keyword>
<keyword evidence="3" id="KW-1185">Reference proteome</keyword>
<feature type="transmembrane region" description="Helical" evidence="1">
    <location>
        <begin position="19"/>
        <end position="39"/>
    </location>
</feature>
<organism evidence="2 3">
    <name type="scientific">Rhizorhapis suberifaciens</name>
    <name type="common">corky root of lettuce</name>
    <dbReference type="NCBI Taxonomy" id="13656"/>
    <lineage>
        <taxon>Bacteria</taxon>
        <taxon>Pseudomonadati</taxon>
        <taxon>Pseudomonadota</taxon>
        <taxon>Alphaproteobacteria</taxon>
        <taxon>Sphingomonadales</taxon>
        <taxon>Sphingomonadaceae</taxon>
        <taxon>Rhizorhapis</taxon>
    </lineage>
</organism>
<reference evidence="2 3" key="1">
    <citation type="submission" date="2020-08" db="EMBL/GenBank/DDBJ databases">
        <title>Genomic Encyclopedia of Type Strains, Phase IV (KMG-IV): sequencing the most valuable type-strain genomes for metagenomic binning, comparative biology and taxonomic classification.</title>
        <authorList>
            <person name="Goeker M."/>
        </authorList>
    </citation>
    <scope>NUCLEOTIDE SEQUENCE [LARGE SCALE GENOMIC DNA]</scope>
    <source>
        <strain evidence="2 3">DSM 7465</strain>
    </source>
</reference>
<keyword evidence="1" id="KW-0812">Transmembrane</keyword>
<dbReference type="InterPro" id="IPR009325">
    <property type="entry name" value="DUF983"/>
</dbReference>
<keyword evidence="1" id="KW-1133">Transmembrane helix</keyword>
<gene>
    <name evidence="2" type="ORF">HNQ99_001396</name>
</gene>
<comment type="caution">
    <text evidence="2">The sequence shown here is derived from an EMBL/GenBank/DDBJ whole genome shotgun (WGS) entry which is preliminary data.</text>
</comment>
<dbReference type="Pfam" id="PF06170">
    <property type="entry name" value="DUF983"/>
    <property type="match status" value="1"/>
</dbReference>
<proteinExistence type="predicted"/>
<dbReference type="EMBL" id="JACHOV010000004">
    <property type="protein sequence ID" value="MBB4641092.1"/>
    <property type="molecule type" value="Genomic_DNA"/>
</dbReference>
<evidence type="ECO:0000313" key="3">
    <source>
        <dbReference type="Proteomes" id="UP000575068"/>
    </source>
</evidence>
<evidence type="ECO:0000313" key="2">
    <source>
        <dbReference type="EMBL" id="MBB4641092.1"/>
    </source>
</evidence>
<protein>
    <submittedName>
        <fullName evidence="2">Uncharacterized protein (DUF983 family)</fullName>
    </submittedName>
</protein>
<name>A0A840HSF2_9SPHN</name>
<sequence>MEHCKNCGQRWDGHQADDFPAYLVILLLGHLIVPIVVEVNMMFSPPIHVQMLFWPALTAILALLMIQPAKGAVIAFQWSRRMHGFEKG</sequence>
<evidence type="ECO:0000256" key="1">
    <source>
        <dbReference type="SAM" id="Phobius"/>
    </source>
</evidence>
<dbReference type="Proteomes" id="UP000575068">
    <property type="component" value="Unassembled WGS sequence"/>
</dbReference>
<accession>A0A840HSF2</accession>